<evidence type="ECO:0008006" key="2">
    <source>
        <dbReference type="Google" id="ProtNLM"/>
    </source>
</evidence>
<accession>A0A0A8VMJ1</accession>
<name>A0A0A8VMJ1_YERRU</name>
<organism evidence="1">
    <name type="scientific">Yersinia ruckeri</name>
    <dbReference type="NCBI Taxonomy" id="29486"/>
    <lineage>
        <taxon>Bacteria</taxon>
        <taxon>Pseudomonadati</taxon>
        <taxon>Pseudomonadota</taxon>
        <taxon>Gammaproteobacteria</taxon>
        <taxon>Enterobacterales</taxon>
        <taxon>Yersiniaceae</taxon>
        <taxon>Yersinia</taxon>
    </lineage>
</organism>
<proteinExistence type="predicted"/>
<reference evidence="1" key="1">
    <citation type="journal article" date="2015" name="Genome Announc.">
        <title>Complete Genome Sequence of Yersinia ruckeri Strain CSF007-82, Etiologic Agent of Red Mouth Disease in Salmonid Fish.</title>
        <authorList>
            <person name="Nelson M.C."/>
            <person name="LaPatra S.E."/>
            <person name="Welch T.J."/>
            <person name="Graf J."/>
        </authorList>
    </citation>
    <scope>NUCLEOTIDE SEQUENCE</scope>
    <source>
        <strain evidence="1">CSF007-82</strain>
    </source>
</reference>
<evidence type="ECO:0000313" key="1">
    <source>
        <dbReference type="EMBL" id="CEK28811.1"/>
    </source>
</evidence>
<gene>
    <name evidence="1" type="ORF">CSF007_15440</name>
</gene>
<protein>
    <recommendedName>
        <fullName evidence="2">Transposase</fullName>
    </recommendedName>
</protein>
<dbReference type="AlphaFoldDB" id="A0A0A8VMJ1"/>
<sequence length="51" mass="5868">MTPLLPTLKAVGHKNETGRQAMPPELKIASVIALWEWLEEYSRMFVLDLDK</sequence>
<dbReference type="EMBL" id="LN681231">
    <property type="protein sequence ID" value="CEK28811.1"/>
    <property type="molecule type" value="Genomic_DNA"/>
</dbReference>